<feature type="compositionally biased region" description="Polar residues" evidence="2">
    <location>
        <begin position="175"/>
        <end position="185"/>
    </location>
</feature>
<dbReference type="Gene3D" id="2.130.10.10">
    <property type="entry name" value="YVTN repeat-like/Quinoprotein amine dehydrogenase"/>
    <property type="match status" value="1"/>
</dbReference>
<feature type="compositionally biased region" description="Low complexity" evidence="2">
    <location>
        <begin position="502"/>
        <end position="516"/>
    </location>
</feature>
<evidence type="ECO:0000313" key="4">
    <source>
        <dbReference type="EMBL" id="KAF9327637.1"/>
    </source>
</evidence>
<feature type="compositionally biased region" description="Low complexity" evidence="2">
    <location>
        <begin position="437"/>
        <end position="470"/>
    </location>
</feature>
<feature type="compositionally biased region" description="Polar residues" evidence="2">
    <location>
        <begin position="219"/>
        <end position="238"/>
    </location>
</feature>
<dbReference type="PROSITE" id="PS50082">
    <property type="entry name" value="WD_REPEATS_2"/>
    <property type="match status" value="1"/>
</dbReference>
<dbReference type="InterPro" id="IPR001680">
    <property type="entry name" value="WD40_rpt"/>
</dbReference>
<feature type="region of interest" description="Disordered" evidence="2">
    <location>
        <begin position="199"/>
        <end position="260"/>
    </location>
</feature>
<organism evidence="4 5">
    <name type="scientific">Podila minutissima</name>
    <dbReference type="NCBI Taxonomy" id="64525"/>
    <lineage>
        <taxon>Eukaryota</taxon>
        <taxon>Fungi</taxon>
        <taxon>Fungi incertae sedis</taxon>
        <taxon>Mucoromycota</taxon>
        <taxon>Mortierellomycotina</taxon>
        <taxon>Mortierellomycetes</taxon>
        <taxon>Mortierellales</taxon>
        <taxon>Mortierellaceae</taxon>
        <taxon>Podila</taxon>
    </lineage>
</organism>
<dbReference type="PROSITE" id="PS50294">
    <property type="entry name" value="WD_REPEATS_REGION"/>
    <property type="match status" value="1"/>
</dbReference>
<feature type="compositionally biased region" description="Polar residues" evidence="2">
    <location>
        <begin position="524"/>
        <end position="540"/>
    </location>
</feature>
<dbReference type="InterPro" id="IPR015943">
    <property type="entry name" value="WD40/YVTN_repeat-like_dom_sf"/>
</dbReference>
<feature type="compositionally biased region" description="Low complexity" evidence="2">
    <location>
        <begin position="131"/>
        <end position="140"/>
    </location>
</feature>
<protein>
    <recommendedName>
        <fullName evidence="3">DDB1- and CUL4-associated factor 12 beta-propeller domain-containing protein</fullName>
    </recommendedName>
</protein>
<feature type="domain" description="DDB1- and CUL4-associated factor 12 beta-propeller" evidence="3">
    <location>
        <begin position="561"/>
        <end position="662"/>
    </location>
</feature>
<gene>
    <name evidence="4" type="ORF">BG006_009091</name>
</gene>
<feature type="compositionally biased region" description="Polar residues" evidence="2">
    <location>
        <begin position="492"/>
        <end position="501"/>
    </location>
</feature>
<reference evidence="4" key="1">
    <citation type="journal article" date="2020" name="Fungal Divers.">
        <title>Resolving the Mortierellaceae phylogeny through synthesis of multi-gene phylogenetics and phylogenomics.</title>
        <authorList>
            <person name="Vandepol N."/>
            <person name="Liber J."/>
            <person name="Desiro A."/>
            <person name="Na H."/>
            <person name="Kennedy M."/>
            <person name="Barry K."/>
            <person name="Grigoriev I.V."/>
            <person name="Miller A.N."/>
            <person name="O'Donnell K."/>
            <person name="Stajich J.E."/>
            <person name="Bonito G."/>
        </authorList>
    </citation>
    <scope>NUCLEOTIDE SEQUENCE</scope>
    <source>
        <strain evidence="4">NVP1</strain>
    </source>
</reference>
<accession>A0A9P5SEW2</accession>
<dbReference type="SUPFAM" id="SSF50978">
    <property type="entry name" value="WD40 repeat-like"/>
    <property type="match status" value="1"/>
</dbReference>
<evidence type="ECO:0000256" key="1">
    <source>
        <dbReference type="PROSITE-ProRule" id="PRU00221"/>
    </source>
</evidence>
<evidence type="ECO:0000259" key="3">
    <source>
        <dbReference type="Pfam" id="PF23760"/>
    </source>
</evidence>
<dbReference type="Proteomes" id="UP000696485">
    <property type="component" value="Unassembled WGS sequence"/>
</dbReference>
<proteinExistence type="predicted"/>
<dbReference type="InterPro" id="IPR036322">
    <property type="entry name" value="WD40_repeat_dom_sf"/>
</dbReference>
<feature type="region of interest" description="Disordered" evidence="2">
    <location>
        <begin position="437"/>
        <end position="471"/>
    </location>
</feature>
<feature type="compositionally biased region" description="Low complexity" evidence="2">
    <location>
        <begin position="79"/>
        <end position="95"/>
    </location>
</feature>
<comment type="caution">
    <text evidence="4">The sequence shown here is derived from an EMBL/GenBank/DDBJ whole genome shotgun (WGS) entry which is preliminary data.</text>
</comment>
<feature type="non-terminal residue" evidence="4">
    <location>
        <position position="669"/>
    </location>
</feature>
<feature type="region of interest" description="Disordered" evidence="2">
    <location>
        <begin position="79"/>
        <end position="185"/>
    </location>
</feature>
<evidence type="ECO:0000256" key="2">
    <source>
        <dbReference type="SAM" id="MobiDB-lite"/>
    </source>
</evidence>
<feature type="domain" description="DDB1- and CUL4-associated factor 12 beta-propeller" evidence="3">
    <location>
        <begin position="346"/>
        <end position="403"/>
    </location>
</feature>
<dbReference type="Pfam" id="PF23760">
    <property type="entry name" value="Beta-prop_DCAF12"/>
    <property type="match status" value="2"/>
</dbReference>
<feature type="repeat" description="WD" evidence="1">
    <location>
        <begin position="607"/>
        <end position="647"/>
    </location>
</feature>
<feature type="compositionally biased region" description="Low complexity" evidence="2">
    <location>
        <begin position="200"/>
        <end position="218"/>
    </location>
</feature>
<keyword evidence="1" id="KW-0853">WD repeat</keyword>
<dbReference type="EMBL" id="JAAAUY010000644">
    <property type="protein sequence ID" value="KAF9327637.1"/>
    <property type="molecule type" value="Genomic_DNA"/>
</dbReference>
<feature type="compositionally biased region" description="Polar residues" evidence="2">
    <location>
        <begin position="114"/>
        <end position="124"/>
    </location>
</feature>
<keyword evidence="5" id="KW-1185">Reference proteome</keyword>
<sequence length="669" mass="71045">MQRDDDIIIHYDPHASWTFSYSSTVPNVHSGPVLGPLRRRECQTRQQQLRKGTVRRIGIASKPEDRFQARAIAGNSFQANSVNNSNASSGNFSPNVEGRRHGASGLPPRPASEIYQTSSSTFSPNIMGVEPSSSSWTSIPSSPPRRMTSPNLLDVSSTPSSAPYDLPARTRSRIESASQRLAQGSTKSFMMVSQAMGFGSNTSASSSQSSLTSPIASATNGDDSSTSATFTPINSHLSVAQLGGGGRRMSTPSISSPKLSYESAMDSSSYAASGSSLQRPASSLSQTSSSARSWIASDASSTLASSEANGYYNTAPTSSRKAKRQGACRMGYDPHNSTDIVSDRVPLIISEREYCVEGFDKVFAATWLSPDNVLMGTKCHNLLMLNVHTNRMMRMGRMQDCLFERPDQVLPRLAVLAAEQEESNLFSKIQGLNMNIPSSSSSSNNNNNSHSNSNRASSSTSPIIPASSSPLPGLNGIASSLERGLRFISGPTRRSSFPSLTAQASAQSQSQSQSSSRPPGGSVLANNTNSPRPNNPLLNGTSSSTTTTAAVTTTTPIMGNAIASPSTSAGVRSMSINPSRTLLAIGSGDPYQVTIYSLPEFEPVGMMYGHADLVFALTWVSDTVLVSGSRDGSMRVWSTESGVLASLPAVSREVEVRLPVLTRAEDKTK</sequence>
<evidence type="ECO:0000313" key="5">
    <source>
        <dbReference type="Proteomes" id="UP000696485"/>
    </source>
</evidence>
<name>A0A9P5SEW2_9FUNG</name>
<dbReference type="SMART" id="SM00320">
    <property type="entry name" value="WD40"/>
    <property type="match status" value="2"/>
</dbReference>
<dbReference type="InterPro" id="IPR056151">
    <property type="entry name" value="Beta-prop_DCAF12"/>
</dbReference>
<feature type="region of interest" description="Disordered" evidence="2">
    <location>
        <begin position="489"/>
        <end position="547"/>
    </location>
</feature>
<dbReference type="AlphaFoldDB" id="A0A9P5SEW2"/>
<feature type="compositionally biased region" description="Polar residues" evidence="2">
    <location>
        <begin position="148"/>
        <end position="161"/>
    </location>
</feature>